<evidence type="ECO:0000313" key="1">
    <source>
        <dbReference type="EMBL" id="TKD04342.1"/>
    </source>
</evidence>
<proteinExistence type="predicted"/>
<reference evidence="1 2" key="1">
    <citation type="submission" date="2019-04" db="EMBL/GenBank/DDBJ databases">
        <authorList>
            <person name="Li Y."/>
            <person name="Wang J."/>
        </authorList>
    </citation>
    <scope>NUCLEOTIDE SEQUENCE [LARGE SCALE GENOMIC DNA]</scope>
    <source>
        <strain evidence="1 2">DSM 14668</strain>
    </source>
</reference>
<comment type="caution">
    <text evidence="1">The sequence shown here is derived from an EMBL/GenBank/DDBJ whole genome shotgun (WGS) entry which is preliminary data.</text>
</comment>
<protein>
    <submittedName>
        <fullName evidence="1">Uncharacterized protein</fullName>
    </submittedName>
</protein>
<dbReference type="Proteomes" id="UP000309215">
    <property type="component" value="Unassembled WGS sequence"/>
</dbReference>
<dbReference type="RefSeq" id="WP_136931311.1">
    <property type="nucleotide sequence ID" value="NZ_SSMQ01000025.1"/>
</dbReference>
<gene>
    <name evidence="1" type="ORF">E8A74_23555</name>
</gene>
<dbReference type="AlphaFoldDB" id="A0A4U1J8S0"/>
<organism evidence="1 2">
    <name type="scientific">Polyangium fumosum</name>
    <dbReference type="NCBI Taxonomy" id="889272"/>
    <lineage>
        <taxon>Bacteria</taxon>
        <taxon>Pseudomonadati</taxon>
        <taxon>Myxococcota</taxon>
        <taxon>Polyangia</taxon>
        <taxon>Polyangiales</taxon>
        <taxon>Polyangiaceae</taxon>
        <taxon>Polyangium</taxon>
    </lineage>
</organism>
<name>A0A4U1J8S0_9BACT</name>
<evidence type="ECO:0000313" key="2">
    <source>
        <dbReference type="Proteomes" id="UP000309215"/>
    </source>
</evidence>
<accession>A0A4U1J8S0</accession>
<sequence>MLERVAVHQTRLRTPGLGLDARGVALGAKGVVLLPSIDRLVAFLALYTRQGSLADILRSLAIEVVRSKLGAREVTLTFAAETSDRMDRIAEIARLAGGYTFTGTSRHFVQYRDAAAPFGYDVAQISAGDATLWLYHNTFSQSYEAERKVDVRSLVLRLEPHADPATGREPGPRWLAAEAGLGPALIHYFVRSGVTAEVGVAEWPPASSFDDGPVVRYLFRVPELPERMIPLLTRTPGLSMFVPAAPGTAVEVGFRHPVNLRACPVFAETGLVLFRGHGLDPLEIPKLPALGDVRAFARMEMRKDVAAAHASAQPTTSVSVALRLVPTLDPWRHVTATWVEAEDLPVLRRIAYALGPESLRAARVAFTERGAIVRHPTGIEGIPVGQFFREVHKQLYVPAGYDVVPAVAPDVLYRSLGAPPGQVLFIGRDGAVLGVPEEGFVSLETAVLEAQAWLPLAADRFADALSSALATELPEVTLGGVGLRPLRDVNAGDDGALPALPGGASGGG</sequence>
<keyword evidence="2" id="KW-1185">Reference proteome</keyword>
<dbReference type="EMBL" id="SSMQ01000025">
    <property type="protein sequence ID" value="TKD04342.1"/>
    <property type="molecule type" value="Genomic_DNA"/>
</dbReference>
<dbReference type="OrthoDB" id="5483564at2"/>